<dbReference type="RefSeq" id="WP_090249276.1">
    <property type="nucleotide sequence ID" value="NZ_FPAS01000003.1"/>
</dbReference>
<dbReference type="AlphaFoldDB" id="A0A1I7AJD6"/>
<dbReference type="Proteomes" id="UP000236454">
    <property type="component" value="Unassembled WGS sequence"/>
</dbReference>
<reference evidence="1 2" key="1">
    <citation type="submission" date="2016-10" db="EMBL/GenBank/DDBJ databases">
        <authorList>
            <person name="de Groot N.N."/>
        </authorList>
    </citation>
    <scope>NUCLEOTIDE SEQUENCE [LARGE SCALE GENOMIC DNA]</scope>
    <source>
        <strain evidence="1 2">CGMCC 1.7005</strain>
    </source>
</reference>
<proteinExistence type="predicted"/>
<dbReference type="OrthoDB" id="1159810at2"/>
<gene>
    <name evidence="1" type="ORF">SAMN05216474_2151</name>
</gene>
<sequence length="236" mass="26549">MTDDVMNSEYNNVGELFGIGELERATQGMSPVKKAMFIKRIAGQVHSSRRSRGEMEKFFKQLPKHVKGELLKGGVRLADYTIYSTKLITSKTIKMFEPQDDKEVAVRNISNAKLPKNMVFLVSGIILLTGKIPDPQDKESIKAINFGSVSRVPAIANGEFSLKANRKQIVPENQSIRRFITDNDTTVPLGYYKLDNPRLIRDEELIEFTVELGTMFNIPNNEQYLYIGLDGTGTTP</sequence>
<keyword evidence="2" id="KW-1185">Reference proteome</keyword>
<dbReference type="EMBL" id="FPAS01000003">
    <property type="protein sequence ID" value="SFT75052.1"/>
    <property type="molecule type" value="Genomic_DNA"/>
</dbReference>
<organism evidence="1 2">
    <name type="scientific">Lishizhenia tianjinensis</name>
    <dbReference type="NCBI Taxonomy" id="477690"/>
    <lineage>
        <taxon>Bacteria</taxon>
        <taxon>Pseudomonadati</taxon>
        <taxon>Bacteroidota</taxon>
        <taxon>Flavobacteriia</taxon>
        <taxon>Flavobacteriales</taxon>
        <taxon>Crocinitomicaceae</taxon>
        <taxon>Lishizhenia</taxon>
    </lineage>
</organism>
<dbReference type="STRING" id="477690.SAMN05216474_2151"/>
<evidence type="ECO:0000313" key="1">
    <source>
        <dbReference type="EMBL" id="SFT75052.1"/>
    </source>
</evidence>
<accession>A0A1I7AJD6</accession>
<protein>
    <submittedName>
        <fullName evidence="1">Uncharacterized protein</fullName>
    </submittedName>
</protein>
<name>A0A1I7AJD6_9FLAO</name>
<evidence type="ECO:0000313" key="2">
    <source>
        <dbReference type="Proteomes" id="UP000236454"/>
    </source>
</evidence>